<dbReference type="EMBL" id="JTKH01000024">
    <property type="protein sequence ID" value="KII76352.1"/>
    <property type="molecule type" value="Genomic_DNA"/>
</dbReference>
<sequence length="179" mass="19517">MQFSILDLSKQAQIQALFQNTFTDSEGVDEGVMIGDLANQIVATTDSEEMVIVGASKDETLLGCVIFTKFHFQSNTTNAYLLSPAAIATATQGQGVGQKLIQFGLDTLKQQGVELVLTYGDPRFYGKVGFVQIMEEQVKAPLVLSYPHGWLGQKLDGSELVAIESETLCASALNDQKYW</sequence>
<keyword evidence="3" id="KW-1185">Reference proteome</keyword>
<dbReference type="Gene3D" id="3.40.630.30">
    <property type="match status" value="1"/>
</dbReference>
<dbReference type="Pfam" id="PF00583">
    <property type="entry name" value="Acetyltransf_1"/>
    <property type="match status" value="1"/>
</dbReference>
<dbReference type="PROSITE" id="PS51186">
    <property type="entry name" value="GNAT"/>
    <property type="match status" value="1"/>
</dbReference>
<organism evidence="2 3">
    <name type="scientific">Vibrio renipiscarius</name>
    <dbReference type="NCBI Taxonomy" id="1461322"/>
    <lineage>
        <taxon>Bacteria</taxon>
        <taxon>Pseudomonadati</taxon>
        <taxon>Pseudomonadota</taxon>
        <taxon>Gammaproteobacteria</taxon>
        <taxon>Vibrionales</taxon>
        <taxon>Vibrionaceae</taxon>
        <taxon>Vibrio</taxon>
    </lineage>
</organism>
<dbReference type="CDD" id="cd04301">
    <property type="entry name" value="NAT_SF"/>
    <property type="match status" value="1"/>
</dbReference>
<evidence type="ECO:0000313" key="3">
    <source>
        <dbReference type="Proteomes" id="UP000031672"/>
    </source>
</evidence>
<keyword evidence="2" id="KW-0808">Transferase</keyword>
<dbReference type="STRING" id="1461322.OJ16_16270"/>
<dbReference type="AlphaFoldDB" id="A0A0C2NPM2"/>
<accession>A0A0C2NPM2</accession>
<dbReference type="InterPro" id="IPR000182">
    <property type="entry name" value="GNAT_dom"/>
</dbReference>
<feature type="domain" description="N-acetyltransferase" evidence="1">
    <location>
        <begin position="1"/>
        <end position="156"/>
    </location>
</feature>
<comment type="caution">
    <text evidence="2">The sequence shown here is derived from an EMBL/GenBank/DDBJ whole genome shotgun (WGS) entry which is preliminary data.</text>
</comment>
<dbReference type="InterPro" id="IPR016181">
    <property type="entry name" value="Acyl_CoA_acyltransferase"/>
</dbReference>
<evidence type="ECO:0000313" key="2">
    <source>
        <dbReference type="EMBL" id="KII76352.1"/>
    </source>
</evidence>
<dbReference type="RefSeq" id="WP_040992292.1">
    <property type="nucleotide sequence ID" value="NZ_JTKH01000024.1"/>
</dbReference>
<proteinExistence type="predicted"/>
<dbReference type="OrthoDB" id="9797178at2"/>
<evidence type="ECO:0000259" key="1">
    <source>
        <dbReference type="PROSITE" id="PS51186"/>
    </source>
</evidence>
<dbReference type="Proteomes" id="UP000031672">
    <property type="component" value="Unassembled WGS sequence"/>
</dbReference>
<reference evidence="2 3" key="1">
    <citation type="submission" date="2014-11" db="EMBL/GenBank/DDBJ databases">
        <title>Draft Genome Sequence of Vibrio piscirenalis strains CECT 8603T and CECT 8604, two marine Gammaproteobacterium isolated from cultured gilthead sea bream (Sparus aurata).</title>
        <authorList>
            <person name="Arahal D.R."/>
            <person name="Rodrigo-Torres L."/>
            <person name="Lucena T."/>
            <person name="Pujalte M.J."/>
        </authorList>
    </citation>
    <scope>NUCLEOTIDE SEQUENCE [LARGE SCALE GENOMIC DNA]</scope>
    <source>
        <strain evidence="2 3">DCR 1-4-2</strain>
    </source>
</reference>
<dbReference type="GO" id="GO:0016747">
    <property type="term" value="F:acyltransferase activity, transferring groups other than amino-acyl groups"/>
    <property type="evidence" value="ECO:0007669"/>
    <property type="project" value="InterPro"/>
</dbReference>
<protein>
    <submittedName>
        <fullName evidence="2">Acetyltransferase</fullName>
    </submittedName>
</protein>
<gene>
    <name evidence="2" type="ORF">OJ16_16270</name>
</gene>
<name>A0A0C2NPM2_9VIBR</name>
<dbReference type="SUPFAM" id="SSF55729">
    <property type="entry name" value="Acyl-CoA N-acyltransferases (Nat)"/>
    <property type="match status" value="1"/>
</dbReference>
<accession>A0A0C2NQ97</accession>